<dbReference type="PANTHER" id="PTHR46696:SF1">
    <property type="entry name" value="CYTOCHROME P450 YJIB-RELATED"/>
    <property type="match status" value="1"/>
</dbReference>
<accession>A0ABV3K437</accession>
<gene>
    <name evidence="3" type="ORF">AB0L16_26365</name>
</gene>
<evidence type="ECO:0000313" key="4">
    <source>
        <dbReference type="Proteomes" id="UP001552594"/>
    </source>
</evidence>
<evidence type="ECO:0000313" key="3">
    <source>
        <dbReference type="EMBL" id="MEV5509921.1"/>
    </source>
</evidence>
<dbReference type="InterPro" id="IPR002397">
    <property type="entry name" value="Cyt_P450_B"/>
</dbReference>
<protein>
    <submittedName>
        <fullName evidence="3">Cytochrome P450</fullName>
    </submittedName>
</protein>
<dbReference type="EMBL" id="JBFAUK010000025">
    <property type="protein sequence ID" value="MEV5509921.1"/>
    <property type="molecule type" value="Genomic_DNA"/>
</dbReference>
<dbReference type="CDD" id="cd20623">
    <property type="entry name" value="CYP_unk"/>
    <property type="match status" value="1"/>
</dbReference>
<comment type="caution">
    <text evidence="3">The sequence shown here is derived from an EMBL/GenBank/DDBJ whole genome shotgun (WGS) entry which is preliminary data.</text>
</comment>
<evidence type="ECO:0000256" key="2">
    <source>
        <dbReference type="SAM" id="MobiDB-lite"/>
    </source>
</evidence>
<feature type="compositionally biased region" description="Low complexity" evidence="2">
    <location>
        <begin position="532"/>
        <end position="556"/>
    </location>
</feature>
<dbReference type="RefSeq" id="WP_241561522.1">
    <property type="nucleotide sequence ID" value="NZ_JBFAUK010000025.1"/>
</dbReference>
<name>A0ABV3K437_STRON</name>
<dbReference type="PANTHER" id="PTHR46696">
    <property type="entry name" value="P450, PUTATIVE (EUROFUNG)-RELATED"/>
    <property type="match status" value="1"/>
</dbReference>
<organism evidence="3 4">
    <name type="scientific">Streptomyces orinoci</name>
    <name type="common">Streptoverticillium orinoci</name>
    <dbReference type="NCBI Taxonomy" id="67339"/>
    <lineage>
        <taxon>Bacteria</taxon>
        <taxon>Bacillati</taxon>
        <taxon>Actinomycetota</taxon>
        <taxon>Actinomycetes</taxon>
        <taxon>Kitasatosporales</taxon>
        <taxon>Streptomycetaceae</taxon>
        <taxon>Streptomyces</taxon>
    </lineage>
</organism>
<reference evidence="3 4" key="1">
    <citation type="submission" date="2024-06" db="EMBL/GenBank/DDBJ databases">
        <title>The Natural Products Discovery Center: Release of the First 8490 Sequenced Strains for Exploring Actinobacteria Biosynthetic Diversity.</title>
        <authorList>
            <person name="Kalkreuter E."/>
            <person name="Kautsar S.A."/>
            <person name="Yang D."/>
            <person name="Bader C.D."/>
            <person name="Teijaro C.N."/>
            <person name="Fluegel L."/>
            <person name="Davis C.M."/>
            <person name="Simpson J.R."/>
            <person name="Lauterbach L."/>
            <person name="Steele A.D."/>
            <person name="Gui C."/>
            <person name="Meng S."/>
            <person name="Li G."/>
            <person name="Viehrig K."/>
            <person name="Ye F."/>
            <person name="Su P."/>
            <person name="Kiefer A.F."/>
            <person name="Nichols A."/>
            <person name="Cepeda A.J."/>
            <person name="Yan W."/>
            <person name="Fan B."/>
            <person name="Jiang Y."/>
            <person name="Adhikari A."/>
            <person name="Zheng C.-J."/>
            <person name="Schuster L."/>
            <person name="Cowan T.M."/>
            <person name="Smanski M.J."/>
            <person name="Chevrette M.G."/>
            <person name="De Carvalho L.P.S."/>
            <person name="Shen B."/>
        </authorList>
    </citation>
    <scope>NUCLEOTIDE SEQUENCE [LARGE SCALE GENOMIC DNA]</scope>
    <source>
        <strain evidence="3 4">NPDC052347</strain>
    </source>
</reference>
<evidence type="ECO:0000256" key="1">
    <source>
        <dbReference type="ARBA" id="ARBA00010617"/>
    </source>
</evidence>
<dbReference type="PRINTS" id="PR00359">
    <property type="entry name" value="BP450"/>
</dbReference>
<dbReference type="SUPFAM" id="SSF48264">
    <property type="entry name" value="Cytochrome P450"/>
    <property type="match status" value="1"/>
</dbReference>
<dbReference type="Gene3D" id="1.10.630.10">
    <property type="entry name" value="Cytochrome P450"/>
    <property type="match status" value="1"/>
</dbReference>
<dbReference type="InterPro" id="IPR036396">
    <property type="entry name" value="Cyt_P450_sf"/>
</dbReference>
<dbReference type="Proteomes" id="UP001552594">
    <property type="component" value="Unassembled WGS sequence"/>
</dbReference>
<sequence length="556" mass="59340">MNGRTAPRQAVTERTGCPAHRGATPLHGPEFAADPHAVYRRLRAQGPVAPVELAPGAYATLVTDYRAALEVLRSPDKFGKDARRWRALTEGRIAPDNPVVPMMAYRPNCLFSEGEAHRRLRQAVTDSLDRIDPNSLRGYVERSADTLIDRFAGQGEADLLGGYAKQLPLLVFNQLFGCPAALGDRLVEGFSAIFDGIDAERANALITASLSELIGLKRAQPGADMVSWLMAHPAQLTDEEMIHQLVVVMGAGTEPQQNLIANALRLLLSDDRFAGDLAGGSMPVEDALDEVLWLDPPMANYAVHYPLEDVELAGVRLPAGEPVVISFAAANTDPALHSDRRTGNRAHLAWSAGPHHCPAKDPARLIAATAVERLLDRLPDMELAVPAGRLVWRPGPFHRALTALPVRFPPALTPPVAHHVPGSPYAPGSQHHPAAPHRPVPAHGPAAAHGSMAAHGPVTAHGPANAPGPVPPPGPVTPPGSAIPHRPATPHHRPVPPHVPETSGENRWNADPMPYGPTSRYGSIPPAVTSTAKPPVSASAAPRRPWSSLAAWWRGR</sequence>
<keyword evidence="4" id="KW-1185">Reference proteome</keyword>
<feature type="compositionally biased region" description="Low complexity" evidence="2">
    <location>
        <begin position="441"/>
        <end position="465"/>
    </location>
</feature>
<comment type="similarity">
    <text evidence="1">Belongs to the cytochrome P450 family.</text>
</comment>
<feature type="compositionally biased region" description="Pro residues" evidence="2">
    <location>
        <begin position="466"/>
        <end position="478"/>
    </location>
</feature>
<feature type="region of interest" description="Disordered" evidence="2">
    <location>
        <begin position="419"/>
        <end position="556"/>
    </location>
</feature>
<feature type="region of interest" description="Disordered" evidence="2">
    <location>
        <begin position="1"/>
        <end position="30"/>
    </location>
</feature>
<proteinExistence type="inferred from homology"/>